<gene>
    <name evidence="1" type="ORF">BDN70DRAFT_872863</name>
</gene>
<dbReference type="Proteomes" id="UP000807469">
    <property type="component" value="Unassembled WGS sequence"/>
</dbReference>
<name>A0A9P6D5M6_9AGAR</name>
<protein>
    <submittedName>
        <fullName evidence="1">Uncharacterized protein</fullName>
    </submittedName>
</protein>
<dbReference type="EMBL" id="MU155146">
    <property type="protein sequence ID" value="KAF9484165.1"/>
    <property type="molecule type" value="Genomic_DNA"/>
</dbReference>
<keyword evidence="2" id="KW-1185">Reference proteome</keyword>
<dbReference type="AlphaFoldDB" id="A0A9P6D5M6"/>
<accession>A0A9P6D5M6</accession>
<organism evidence="1 2">
    <name type="scientific">Pholiota conissans</name>
    <dbReference type="NCBI Taxonomy" id="109636"/>
    <lineage>
        <taxon>Eukaryota</taxon>
        <taxon>Fungi</taxon>
        <taxon>Dikarya</taxon>
        <taxon>Basidiomycota</taxon>
        <taxon>Agaricomycotina</taxon>
        <taxon>Agaricomycetes</taxon>
        <taxon>Agaricomycetidae</taxon>
        <taxon>Agaricales</taxon>
        <taxon>Agaricineae</taxon>
        <taxon>Strophariaceae</taxon>
        <taxon>Pholiota</taxon>
    </lineage>
</organism>
<comment type="caution">
    <text evidence="1">The sequence shown here is derived from an EMBL/GenBank/DDBJ whole genome shotgun (WGS) entry which is preliminary data.</text>
</comment>
<proteinExistence type="predicted"/>
<evidence type="ECO:0000313" key="2">
    <source>
        <dbReference type="Proteomes" id="UP000807469"/>
    </source>
</evidence>
<evidence type="ECO:0000313" key="1">
    <source>
        <dbReference type="EMBL" id="KAF9484165.1"/>
    </source>
</evidence>
<sequence>MEFGLQRRAVITMMYRTSSRYSASTCKRKDNSVDIPMGPHTVFNYKFQMRILPLGRSIEDFGLVLGRQQFLNKCIWNPGE</sequence>
<reference evidence="1" key="1">
    <citation type="submission" date="2020-11" db="EMBL/GenBank/DDBJ databases">
        <authorList>
            <consortium name="DOE Joint Genome Institute"/>
            <person name="Ahrendt S."/>
            <person name="Riley R."/>
            <person name="Andreopoulos W."/>
            <person name="Labutti K."/>
            <person name="Pangilinan J."/>
            <person name="Ruiz-Duenas F.J."/>
            <person name="Barrasa J.M."/>
            <person name="Sanchez-Garcia M."/>
            <person name="Camarero S."/>
            <person name="Miyauchi S."/>
            <person name="Serrano A."/>
            <person name="Linde D."/>
            <person name="Babiker R."/>
            <person name="Drula E."/>
            <person name="Ayuso-Fernandez I."/>
            <person name="Pacheco R."/>
            <person name="Padilla G."/>
            <person name="Ferreira P."/>
            <person name="Barriuso J."/>
            <person name="Kellner H."/>
            <person name="Castanera R."/>
            <person name="Alfaro M."/>
            <person name="Ramirez L."/>
            <person name="Pisabarro A.G."/>
            <person name="Kuo A."/>
            <person name="Tritt A."/>
            <person name="Lipzen A."/>
            <person name="He G."/>
            <person name="Yan M."/>
            <person name="Ng V."/>
            <person name="Cullen D."/>
            <person name="Martin F."/>
            <person name="Rosso M.-N."/>
            <person name="Henrissat B."/>
            <person name="Hibbett D."/>
            <person name="Martinez A.T."/>
            <person name="Grigoriev I.V."/>
        </authorList>
    </citation>
    <scope>NUCLEOTIDE SEQUENCE</scope>
    <source>
        <strain evidence="1">CIRM-BRFM 674</strain>
    </source>
</reference>